<evidence type="ECO:0000313" key="1">
    <source>
        <dbReference type="EMBL" id="KKL73028.1"/>
    </source>
</evidence>
<comment type="caution">
    <text evidence="1">The sequence shown here is derived from an EMBL/GenBank/DDBJ whole genome shotgun (WGS) entry which is preliminary data.</text>
</comment>
<proteinExistence type="predicted"/>
<organism evidence="1">
    <name type="scientific">marine sediment metagenome</name>
    <dbReference type="NCBI Taxonomy" id="412755"/>
    <lineage>
        <taxon>unclassified sequences</taxon>
        <taxon>metagenomes</taxon>
        <taxon>ecological metagenomes</taxon>
    </lineage>
</organism>
<name>A0A0F9EG12_9ZZZZ</name>
<accession>A0A0F9EG12</accession>
<sequence>MPKPNAGEVLVEEVTRALWALALDAYHAFSDESSDDDRTASLTPLVEECAGAIGQAFVDAQEATE</sequence>
<gene>
    <name evidence="1" type="ORF">LCGC14_2078990</name>
</gene>
<dbReference type="AlphaFoldDB" id="A0A0F9EG12"/>
<reference evidence="1" key="1">
    <citation type="journal article" date="2015" name="Nature">
        <title>Complex archaea that bridge the gap between prokaryotes and eukaryotes.</title>
        <authorList>
            <person name="Spang A."/>
            <person name="Saw J.H."/>
            <person name="Jorgensen S.L."/>
            <person name="Zaremba-Niedzwiedzka K."/>
            <person name="Martijn J."/>
            <person name="Lind A.E."/>
            <person name="van Eijk R."/>
            <person name="Schleper C."/>
            <person name="Guy L."/>
            <person name="Ettema T.J."/>
        </authorList>
    </citation>
    <scope>NUCLEOTIDE SEQUENCE</scope>
</reference>
<protein>
    <submittedName>
        <fullName evidence="1">Uncharacterized protein</fullName>
    </submittedName>
</protein>
<dbReference type="EMBL" id="LAZR01025088">
    <property type="protein sequence ID" value="KKL73028.1"/>
    <property type="molecule type" value="Genomic_DNA"/>
</dbReference>